<dbReference type="Gene3D" id="3.30.700.10">
    <property type="entry name" value="Glycoprotein, Type 4 Pilin"/>
    <property type="match status" value="1"/>
</dbReference>
<comment type="caution">
    <text evidence="5">The sequence shown here is derived from an EMBL/GenBank/DDBJ whole genome shotgun (WGS) entry which is preliminary data.</text>
</comment>
<dbReference type="EMBL" id="JARWAK010000002">
    <property type="protein sequence ID" value="MDR5865954.1"/>
    <property type="molecule type" value="Genomic_DNA"/>
</dbReference>
<dbReference type="InterPro" id="IPR045584">
    <property type="entry name" value="Pilin-like"/>
</dbReference>
<evidence type="ECO:0000256" key="4">
    <source>
        <dbReference type="SAM" id="Phobius"/>
    </source>
</evidence>
<evidence type="ECO:0000313" key="5">
    <source>
        <dbReference type="EMBL" id="MDR5865954.1"/>
    </source>
</evidence>
<evidence type="ECO:0000256" key="3">
    <source>
        <dbReference type="RuleBase" id="RU000389"/>
    </source>
</evidence>
<dbReference type="Proteomes" id="UP001264519">
    <property type="component" value="Unassembled WGS sequence"/>
</dbReference>
<sequence>MKQARQGNFKAGQGGFTLIELMIVIAIIGVLAAIALPRYLDYTNRAKASEIITAASGARTCVTEAAQLGEDPSGCGNAFEDTQYATNLNVASDGEITVDGQSDVAGVTVSLAPSVTVASGGTAFQDPGHVASWACTSAGSNPEWLPSNCR</sequence>
<dbReference type="RefSeq" id="WP_309651552.1">
    <property type="nucleotide sequence ID" value="NZ_JARWAK010000002.1"/>
</dbReference>
<accession>A0ABU1G0J6</accession>
<keyword evidence="3" id="KW-0281">Fimbrium</keyword>
<keyword evidence="2" id="KW-0488">Methylation</keyword>
<keyword evidence="4" id="KW-1133">Transmembrane helix</keyword>
<dbReference type="Pfam" id="PF00114">
    <property type="entry name" value="Pilin"/>
    <property type="match status" value="1"/>
</dbReference>
<dbReference type="InterPro" id="IPR001082">
    <property type="entry name" value="Pilin"/>
</dbReference>
<dbReference type="PANTHER" id="PTHR30093">
    <property type="entry name" value="GENERAL SECRETION PATHWAY PROTEIN G"/>
    <property type="match status" value="1"/>
</dbReference>
<dbReference type="InterPro" id="IPR012902">
    <property type="entry name" value="N_methyl_site"/>
</dbReference>
<dbReference type="Pfam" id="PF07963">
    <property type="entry name" value="N_methyl"/>
    <property type="match status" value="1"/>
</dbReference>
<name>A0ABU1G0J6_9GAMM</name>
<reference evidence="5 6" key="1">
    <citation type="submission" date="2023-04" db="EMBL/GenBank/DDBJ databases">
        <title>A long-awaited taxogenomic arrangement of the family Halomonadaceae.</title>
        <authorList>
            <person name="De La Haba R."/>
            <person name="Chuvochina M."/>
            <person name="Wittouck S."/>
            <person name="Arahal D.R."/>
            <person name="Sanchez-Porro C."/>
            <person name="Hugenholtz P."/>
            <person name="Ventosa A."/>
        </authorList>
    </citation>
    <scope>NUCLEOTIDE SEQUENCE [LARGE SCALE GENOMIC DNA]</scope>
    <source>
        <strain evidence="5 6">DSM 23530</strain>
    </source>
</reference>
<dbReference type="NCBIfam" id="TIGR02532">
    <property type="entry name" value="IV_pilin_GFxxxE"/>
    <property type="match status" value="1"/>
</dbReference>
<proteinExistence type="inferred from homology"/>
<evidence type="ECO:0000256" key="2">
    <source>
        <dbReference type="ARBA" id="ARBA00022481"/>
    </source>
</evidence>
<evidence type="ECO:0000313" key="6">
    <source>
        <dbReference type="Proteomes" id="UP001264519"/>
    </source>
</evidence>
<comment type="similarity">
    <text evidence="1 3">Belongs to the N-Me-Phe pilin family.</text>
</comment>
<dbReference type="PANTHER" id="PTHR30093:SF34">
    <property type="entry name" value="PREPILIN PEPTIDASE-DEPENDENT PROTEIN D"/>
    <property type="match status" value="1"/>
</dbReference>
<organism evidence="5 6">
    <name type="scientific">Halomonas koreensis</name>
    <dbReference type="NCBI Taxonomy" id="245385"/>
    <lineage>
        <taxon>Bacteria</taxon>
        <taxon>Pseudomonadati</taxon>
        <taxon>Pseudomonadota</taxon>
        <taxon>Gammaproteobacteria</taxon>
        <taxon>Oceanospirillales</taxon>
        <taxon>Halomonadaceae</taxon>
        <taxon>Halomonas</taxon>
    </lineage>
</organism>
<feature type="transmembrane region" description="Helical" evidence="4">
    <location>
        <begin position="21"/>
        <end position="40"/>
    </location>
</feature>
<gene>
    <name evidence="5" type="ORF">QC818_04010</name>
</gene>
<keyword evidence="4" id="KW-0812">Transmembrane</keyword>
<keyword evidence="4" id="KW-0472">Membrane</keyword>
<dbReference type="SUPFAM" id="SSF54523">
    <property type="entry name" value="Pili subunits"/>
    <property type="match status" value="1"/>
</dbReference>
<evidence type="ECO:0000256" key="1">
    <source>
        <dbReference type="ARBA" id="ARBA00005233"/>
    </source>
</evidence>
<dbReference type="PROSITE" id="PS00409">
    <property type="entry name" value="PROKAR_NTER_METHYL"/>
    <property type="match status" value="1"/>
</dbReference>
<protein>
    <submittedName>
        <fullName evidence="5">Prepilin-type N-terminal cleavage/methylation domain-containing protein</fullName>
    </submittedName>
</protein>
<keyword evidence="6" id="KW-1185">Reference proteome</keyword>